<dbReference type="EMBL" id="FNLL01000008">
    <property type="protein sequence ID" value="SDU41826.1"/>
    <property type="molecule type" value="Genomic_DNA"/>
</dbReference>
<dbReference type="InterPro" id="IPR002491">
    <property type="entry name" value="ABC_transptr_periplasmic_BD"/>
</dbReference>
<sequence>MPRLLSSSKRFYMAGFLLAGFLLSGLLIVIISARGTAWAGNAAQFIVIEDTFGRKITVNIPVQRIVVLNSDALEVLRSMGAQDLVKGVYSEIVKDGAFFREFLDRPRVGSWKNANAELIADLNPAIVIAYENNPGTELEKQLSSFGIQVLRLNFYKLGTIAKEIRTLGKIIGREQQGETLRAWYGQKLDAIQKRLDKVKEKPLVYVESYSAFHTAGPGSGGHDMCVYAGGKNLADEFKVPYSEVTSEWVISKQPDIIFKTSAWGNGFERNDRVFFNHVRDEMAARPSWNLIQAVKNGRVHVLDSGIWTGPRAVIGVAYMAKCIYPRLFDDLDPEQIHKEYLESLQRIPYQGVYISENLSGGSK</sequence>
<dbReference type="PANTHER" id="PTHR30535">
    <property type="entry name" value="VITAMIN B12-BINDING PROTEIN"/>
    <property type="match status" value="1"/>
</dbReference>
<name>A0A1H2ID09_9BACT</name>
<dbReference type="SUPFAM" id="SSF53807">
    <property type="entry name" value="Helical backbone' metal receptor"/>
    <property type="match status" value="1"/>
</dbReference>
<evidence type="ECO:0000313" key="3">
    <source>
        <dbReference type="Proteomes" id="UP000199608"/>
    </source>
</evidence>
<accession>A0A1H2ID09</accession>
<evidence type="ECO:0000313" key="2">
    <source>
        <dbReference type="EMBL" id="SDU41826.1"/>
    </source>
</evidence>
<organism evidence="2 3">
    <name type="scientific">Desulfobacula phenolica</name>
    <dbReference type="NCBI Taxonomy" id="90732"/>
    <lineage>
        <taxon>Bacteria</taxon>
        <taxon>Pseudomonadati</taxon>
        <taxon>Thermodesulfobacteriota</taxon>
        <taxon>Desulfobacteria</taxon>
        <taxon>Desulfobacterales</taxon>
        <taxon>Desulfobacteraceae</taxon>
        <taxon>Desulfobacula</taxon>
    </lineage>
</organism>
<dbReference type="PROSITE" id="PS50983">
    <property type="entry name" value="FE_B12_PBP"/>
    <property type="match status" value="1"/>
</dbReference>
<reference evidence="3" key="1">
    <citation type="submission" date="2016-10" db="EMBL/GenBank/DDBJ databases">
        <authorList>
            <person name="Varghese N."/>
            <person name="Submissions S."/>
        </authorList>
    </citation>
    <scope>NUCLEOTIDE SEQUENCE [LARGE SCALE GENOMIC DNA]</scope>
    <source>
        <strain evidence="3">DSM 3384</strain>
    </source>
</reference>
<dbReference type="Proteomes" id="UP000199608">
    <property type="component" value="Unassembled WGS sequence"/>
</dbReference>
<protein>
    <submittedName>
        <fullName evidence="2">Iron complex transport system substrate-binding protein</fullName>
    </submittedName>
</protein>
<dbReference type="InterPro" id="IPR050902">
    <property type="entry name" value="ABC_Transporter_SBP"/>
</dbReference>
<dbReference type="RefSeq" id="WP_139169034.1">
    <property type="nucleotide sequence ID" value="NZ_FNLL01000008.1"/>
</dbReference>
<proteinExistence type="predicted"/>
<evidence type="ECO:0000259" key="1">
    <source>
        <dbReference type="PROSITE" id="PS50983"/>
    </source>
</evidence>
<dbReference type="PANTHER" id="PTHR30535:SF34">
    <property type="entry name" value="MOLYBDATE-BINDING PROTEIN MOLA"/>
    <property type="match status" value="1"/>
</dbReference>
<keyword evidence="3" id="KW-1185">Reference proteome</keyword>
<feature type="domain" description="Fe/B12 periplasmic-binding" evidence="1">
    <location>
        <begin position="64"/>
        <end position="331"/>
    </location>
</feature>
<dbReference type="Gene3D" id="3.40.50.1980">
    <property type="entry name" value="Nitrogenase molybdenum iron protein domain"/>
    <property type="match status" value="2"/>
</dbReference>
<dbReference type="AlphaFoldDB" id="A0A1H2ID09"/>
<dbReference type="Pfam" id="PF01497">
    <property type="entry name" value="Peripla_BP_2"/>
    <property type="match status" value="1"/>
</dbReference>
<gene>
    <name evidence="2" type="ORF">SAMN04487931_10881</name>
</gene>